<dbReference type="InterPro" id="IPR050701">
    <property type="entry name" value="Histone_Mod_Regulator"/>
</dbReference>
<feature type="region of interest" description="Disordered" evidence="11">
    <location>
        <begin position="1"/>
        <end position="21"/>
    </location>
</feature>
<sequence length="761" mass="86684">MKDPAKQLAEARSGAERLKPSFRRISAEEEEAQTQAACVHEAQMVPYGYHADTQYALPRHLVRYIEPTEDEFDKQVEYDMDEQDQQWLDALNEERRREQLDVISYEAFEIIMDRFEKEWFQLMKRIPSRFAQGSDDDDYPEDSNCAICNDSDCENLNAIVFCDGCNLAVHQECYGVPYIPEGQWLCRKCTVSPDRPVSCVLCPHEGGAFKQTTEGAWAHLLCAMWIPETGVSNPVYMEPIDGVPTIPKARWRLRCYLCQRRSGACIQCEHRSCFTAFHVMCARRAGLLLPPRRRSEEYAGEDTSDVLEAYCHHHLPPKQKAELHTRLHGKEQDEEEAESVSDVSTSELTVPLTRPGHESLASKSARAYHKLYSSGPLPVPHYLVRRVFEYVARLPIRRKPQTVGQMVRYWSLKRQQMRGAPLLKRLHMEPWTVGHFVGEPTPALTLAKLQYLFRLREDLEKVRLLVDLVRKREKTKLRQGQLFHKVLVQQALLYKSAQLHRALARIESLDKEQWFLHPVSKADVPDYYDVIQRPMTWSQIRANIDAMAYMSVQDWEADVRLVCANAQQYNAPDSTLHRAAAKILQQLPQVAAEAQAACRDVPHGLEPPASVWHMLRAPYEVPVRGTPVGAPPADTSTLDAFLHQWYMTNEPPPTPPPSRPATRAPPKPHTAPTRRSARHAAPADVPEPVDTSEPRELASLSSHDSFKYFHVGWLLPPGARRGNRPRPTPAPPKPRAKRRRTTKAVATIDGDSSLSELSDSL</sequence>
<dbReference type="GO" id="GO:0005634">
    <property type="term" value="C:nucleus"/>
    <property type="evidence" value="ECO:0007669"/>
    <property type="project" value="UniProtKB-SubCell"/>
</dbReference>
<evidence type="ECO:0000313" key="16">
    <source>
        <dbReference type="Proteomes" id="UP001214415"/>
    </source>
</evidence>
<dbReference type="AlphaFoldDB" id="A0AAF0ECH1"/>
<keyword evidence="6" id="KW-0862">Zinc</keyword>
<dbReference type="PRINTS" id="PR00503">
    <property type="entry name" value="BROMODOMAIN"/>
</dbReference>
<dbReference type="PANTHER" id="PTHR13793">
    <property type="entry name" value="PHD FINGER PROTEINS"/>
    <property type="match status" value="1"/>
</dbReference>
<evidence type="ECO:0000256" key="6">
    <source>
        <dbReference type="ARBA" id="ARBA00022833"/>
    </source>
</evidence>
<keyword evidence="3" id="KW-0479">Metal-binding</keyword>
<feature type="compositionally biased region" description="Basic and acidic residues" evidence="11">
    <location>
        <begin position="319"/>
        <end position="331"/>
    </location>
</feature>
<evidence type="ECO:0000256" key="8">
    <source>
        <dbReference type="ARBA" id="ARBA00023242"/>
    </source>
</evidence>
<dbReference type="Pfam" id="PF00439">
    <property type="entry name" value="Bromodomain"/>
    <property type="match status" value="1"/>
</dbReference>
<evidence type="ECO:0000256" key="1">
    <source>
        <dbReference type="ARBA" id="ARBA00004123"/>
    </source>
</evidence>
<evidence type="ECO:0000259" key="14">
    <source>
        <dbReference type="PROSITE" id="PS51805"/>
    </source>
</evidence>
<dbReference type="SMART" id="SM00297">
    <property type="entry name" value="BROMO"/>
    <property type="match status" value="1"/>
</dbReference>
<evidence type="ECO:0000256" key="4">
    <source>
        <dbReference type="ARBA" id="ARBA00022737"/>
    </source>
</evidence>
<proteinExistence type="predicted"/>
<evidence type="ECO:0000256" key="2">
    <source>
        <dbReference type="ARBA" id="ARBA00022553"/>
    </source>
</evidence>
<feature type="region of interest" description="Disordered" evidence="11">
    <location>
        <begin position="319"/>
        <end position="356"/>
    </location>
</feature>
<evidence type="ECO:0000256" key="11">
    <source>
        <dbReference type="SAM" id="MobiDB-lite"/>
    </source>
</evidence>
<dbReference type="Pfam" id="PF13832">
    <property type="entry name" value="zf-HC5HC2H_2"/>
    <property type="match status" value="1"/>
</dbReference>
<dbReference type="InterPro" id="IPR019786">
    <property type="entry name" value="Zinc_finger_PHD-type_CS"/>
</dbReference>
<keyword evidence="4" id="KW-0677">Repeat</keyword>
<evidence type="ECO:0000259" key="13">
    <source>
        <dbReference type="PROSITE" id="PS50016"/>
    </source>
</evidence>
<evidence type="ECO:0000256" key="9">
    <source>
        <dbReference type="PROSITE-ProRule" id="PRU00035"/>
    </source>
</evidence>
<feature type="domain" description="PHD-type" evidence="14">
    <location>
        <begin position="196"/>
        <end position="315"/>
    </location>
</feature>
<dbReference type="PROSITE" id="PS01359">
    <property type="entry name" value="ZF_PHD_1"/>
    <property type="match status" value="1"/>
</dbReference>
<keyword evidence="2" id="KW-0597">Phosphoprotein</keyword>
<evidence type="ECO:0000313" key="15">
    <source>
        <dbReference type="EMBL" id="WFD23877.1"/>
    </source>
</evidence>
<keyword evidence="5 10" id="KW-0863">Zinc-finger</keyword>
<dbReference type="Gene3D" id="1.20.920.10">
    <property type="entry name" value="Bromodomain-like"/>
    <property type="match status" value="1"/>
</dbReference>
<dbReference type="InterPro" id="IPR013083">
    <property type="entry name" value="Znf_RING/FYVE/PHD"/>
</dbReference>
<dbReference type="PROSITE" id="PS50014">
    <property type="entry name" value="BROMODOMAIN_2"/>
    <property type="match status" value="1"/>
</dbReference>
<organism evidence="15 16">
    <name type="scientific">Malassezia equina</name>
    <dbReference type="NCBI Taxonomy" id="1381935"/>
    <lineage>
        <taxon>Eukaryota</taxon>
        <taxon>Fungi</taxon>
        <taxon>Dikarya</taxon>
        <taxon>Basidiomycota</taxon>
        <taxon>Ustilaginomycotina</taxon>
        <taxon>Malasseziomycetes</taxon>
        <taxon>Malasseziales</taxon>
        <taxon>Malasseziaceae</taxon>
        <taxon>Malassezia</taxon>
    </lineage>
</organism>
<dbReference type="PANTHER" id="PTHR13793:SF107">
    <property type="entry name" value="BROMODOMAIN-CONTAINING PROTEIN HOMOLOG"/>
    <property type="match status" value="1"/>
</dbReference>
<feature type="compositionally biased region" description="Low complexity" evidence="11">
    <location>
        <begin position="749"/>
        <end position="761"/>
    </location>
</feature>
<evidence type="ECO:0000256" key="5">
    <source>
        <dbReference type="ARBA" id="ARBA00022771"/>
    </source>
</evidence>
<reference evidence="15" key="1">
    <citation type="submission" date="2023-03" db="EMBL/GenBank/DDBJ databases">
        <title>Mating type loci evolution in Malassezia.</title>
        <authorList>
            <person name="Coelho M.A."/>
        </authorList>
    </citation>
    <scope>NUCLEOTIDE SEQUENCE</scope>
    <source>
        <strain evidence="15">CBS 12830</strain>
    </source>
</reference>
<dbReference type="InterPro" id="IPR036427">
    <property type="entry name" value="Bromodomain-like_sf"/>
</dbReference>
<dbReference type="GO" id="GO:0006357">
    <property type="term" value="P:regulation of transcription by RNA polymerase II"/>
    <property type="evidence" value="ECO:0007669"/>
    <property type="project" value="TreeGrafter"/>
</dbReference>
<feature type="domain" description="Bromo" evidence="12">
    <location>
        <begin position="507"/>
        <end position="577"/>
    </location>
</feature>
<dbReference type="CDD" id="cd15492">
    <property type="entry name" value="PHD_BRPF_JADE_like"/>
    <property type="match status" value="1"/>
</dbReference>
<dbReference type="InterPro" id="IPR001487">
    <property type="entry name" value="Bromodomain"/>
</dbReference>
<evidence type="ECO:0000256" key="3">
    <source>
        <dbReference type="ARBA" id="ARBA00022723"/>
    </source>
</evidence>
<dbReference type="PROSITE" id="PS00633">
    <property type="entry name" value="BROMODOMAIN_1"/>
    <property type="match status" value="1"/>
</dbReference>
<gene>
    <name evidence="15" type="ORF">MEQU1_002571</name>
</gene>
<dbReference type="GO" id="GO:0008270">
    <property type="term" value="F:zinc ion binding"/>
    <property type="evidence" value="ECO:0007669"/>
    <property type="project" value="UniProtKB-KW"/>
</dbReference>
<keyword evidence="7 9" id="KW-0103">Bromodomain</keyword>
<accession>A0AAF0ECH1</accession>
<dbReference type="Pfam" id="PF13831">
    <property type="entry name" value="PHD_2"/>
    <property type="match status" value="1"/>
</dbReference>
<feature type="region of interest" description="Disordered" evidence="11">
    <location>
        <begin position="646"/>
        <end position="697"/>
    </location>
</feature>
<evidence type="ECO:0000256" key="7">
    <source>
        <dbReference type="ARBA" id="ARBA00023117"/>
    </source>
</evidence>
<evidence type="ECO:0000256" key="10">
    <source>
        <dbReference type="PROSITE-ProRule" id="PRU00146"/>
    </source>
</evidence>
<dbReference type="EMBL" id="CP119903">
    <property type="protein sequence ID" value="WFD23877.1"/>
    <property type="molecule type" value="Genomic_DNA"/>
</dbReference>
<feature type="compositionally biased region" description="Pro residues" evidence="11">
    <location>
        <begin position="650"/>
        <end position="669"/>
    </location>
</feature>
<dbReference type="SUPFAM" id="SSF47370">
    <property type="entry name" value="Bromodomain"/>
    <property type="match status" value="1"/>
</dbReference>
<dbReference type="CDD" id="cd04369">
    <property type="entry name" value="Bromodomain"/>
    <property type="match status" value="1"/>
</dbReference>
<comment type="subcellular location">
    <subcellularLocation>
        <location evidence="1">Nucleus</location>
    </subcellularLocation>
</comment>
<dbReference type="InterPro" id="IPR019787">
    <property type="entry name" value="Znf_PHD-finger"/>
</dbReference>
<protein>
    <recommendedName>
        <fullName evidence="17">Peregrin</fullName>
    </recommendedName>
</protein>
<dbReference type="GO" id="GO:0006325">
    <property type="term" value="P:chromatin organization"/>
    <property type="evidence" value="ECO:0007669"/>
    <property type="project" value="UniProtKB-ARBA"/>
</dbReference>
<dbReference type="SUPFAM" id="SSF57903">
    <property type="entry name" value="FYVE/PHD zinc finger"/>
    <property type="match status" value="2"/>
</dbReference>
<dbReference type="FunFam" id="3.30.40.10:FF:000008">
    <property type="entry name" value="Bromodomain containing 1, isoform CRA_a"/>
    <property type="match status" value="1"/>
</dbReference>
<feature type="region of interest" description="Disordered" evidence="11">
    <location>
        <begin position="715"/>
        <end position="761"/>
    </location>
</feature>
<dbReference type="InterPro" id="IPR019542">
    <property type="entry name" value="Enhancer_polycomb-like_N"/>
</dbReference>
<dbReference type="InterPro" id="IPR034732">
    <property type="entry name" value="EPHD"/>
</dbReference>
<keyword evidence="8" id="KW-0539">Nucleus</keyword>
<dbReference type="FunFam" id="3.30.40.10:FF:000007">
    <property type="entry name" value="Bromodomain containing 1, isoform CRA_b"/>
    <property type="match status" value="1"/>
</dbReference>
<dbReference type="InterPro" id="IPR018359">
    <property type="entry name" value="Bromodomain_CS"/>
</dbReference>
<dbReference type="InterPro" id="IPR001965">
    <property type="entry name" value="Znf_PHD"/>
</dbReference>
<dbReference type="SMART" id="SM00249">
    <property type="entry name" value="PHD"/>
    <property type="match status" value="2"/>
</dbReference>
<evidence type="ECO:0000259" key="12">
    <source>
        <dbReference type="PROSITE" id="PS50014"/>
    </source>
</evidence>
<feature type="domain" description="PHD-type" evidence="13">
    <location>
        <begin position="142"/>
        <end position="192"/>
    </location>
</feature>
<dbReference type="PROSITE" id="PS51805">
    <property type="entry name" value="EPHD"/>
    <property type="match status" value="1"/>
</dbReference>
<dbReference type="Gene3D" id="3.30.40.10">
    <property type="entry name" value="Zinc/RING finger domain, C3HC4 (zinc finger)"/>
    <property type="match status" value="2"/>
</dbReference>
<evidence type="ECO:0008006" key="17">
    <source>
        <dbReference type="Google" id="ProtNLM"/>
    </source>
</evidence>
<name>A0AAF0ECH1_9BASI</name>
<keyword evidence="16" id="KW-1185">Reference proteome</keyword>
<dbReference type="Pfam" id="PF10513">
    <property type="entry name" value="EPL1"/>
    <property type="match status" value="1"/>
</dbReference>
<dbReference type="Proteomes" id="UP001214415">
    <property type="component" value="Chromosome 4"/>
</dbReference>
<dbReference type="InterPro" id="IPR011011">
    <property type="entry name" value="Znf_FYVE_PHD"/>
</dbReference>
<dbReference type="PROSITE" id="PS50016">
    <property type="entry name" value="ZF_PHD_2"/>
    <property type="match status" value="1"/>
</dbReference>